<protein>
    <submittedName>
        <fullName evidence="1">ORF084</fullName>
    </submittedName>
</protein>
<name>A0A7G9U8M3_GVPB</name>
<evidence type="ECO:0000313" key="1">
    <source>
        <dbReference type="EMBL" id="QNN89454.1"/>
    </source>
</evidence>
<dbReference type="EMBL" id="MN750557">
    <property type="protein sequence ID" value="QNN89454.1"/>
    <property type="molecule type" value="Genomic_DNA"/>
</dbReference>
<organismHost>
    <name type="scientific">Pieris brassicae</name>
    <name type="common">White butterfly</name>
    <name type="synonym">Large white butterfly</name>
    <dbReference type="NCBI Taxonomy" id="7116"/>
</organismHost>
<accession>A0A7G9U8M3</accession>
<reference evidence="1" key="1">
    <citation type="submission" date="2019-11" db="EMBL/GenBank/DDBJ databases">
        <title>Studies on the baculoviruses infecting the caterpillars, Spilarctia obliqua Walker (Erebidae) and Pieris brassicae Linn. (Pieridae) (Insecta: Lepidoptera).</title>
        <authorList>
            <person name="Paul S."/>
            <person name="Arumugaperumal A."/>
            <person name="Sathiya Balasingh Thangapandi E.J.J."/>
            <person name="Sarjubala Devi H."/>
            <person name="Johnson T."/>
            <person name="Maisnam S."/>
            <person name="Krishnavel S."/>
            <person name="Soman Syamala S."/>
            <person name="Ramamoorthy S."/>
            <person name="Karthikeyan R."/>
            <person name="Subburaman C."/>
            <person name="Jeyaprakash R."/>
            <person name="Azhaguchamy M."/>
            <person name="Ramaiyer V."/>
            <person name="Sivasubramaniam S."/>
        </authorList>
    </citation>
    <scope>NUCLEOTIDE SEQUENCE</scope>
    <source>
        <strain evidence="1">Manipur</strain>
    </source>
</reference>
<sequence length="97" mass="11383">MNNQSKLKNDNLYLKPDGAHRHVEIEKTQHEIIQQHKYLETQINQLKQNINNICSMSGMNCYDTTEYNGNRNYRTNSCSPVANDALSSKMYRFNQKL</sequence>
<proteinExistence type="predicted"/>
<organism evidence="1">
    <name type="scientific">Pieris brassicae granulosis virus</name>
    <name type="common">PbGV</name>
    <name type="synonym">Pieris brassicae granulovirus</name>
    <dbReference type="NCBI Taxonomy" id="10465"/>
    <lineage>
        <taxon>Viruses</taxon>
        <taxon>Viruses incertae sedis</taxon>
        <taxon>Naldaviricetes</taxon>
        <taxon>Lefavirales</taxon>
        <taxon>Baculoviridae</taxon>
        <taxon>Betabaculovirus</taxon>
        <taxon>Betabaculovirus arrapae</taxon>
    </lineage>
</organism>